<gene>
    <name evidence="12" type="ORF">EI998_00600</name>
</gene>
<dbReference type="PIRSF" id="PIRSF005096">
    <property type="entry name" value="GALM"/>
    <property type="match status" value="1"/>
</dbReference>
<accession>A0A3R8T1A4</accession>
<dbReference type="InterPro" id="IPR018052">
    <property type="entry name" value="Ald1_epimerase_CS"/>
</dbReference>
<comment type="similarity">
    <text evidence="3 8">Belongs to the aldose epimerase family.</text>
</comment>
<sequence>MIEVKEFGKQAKLYYMKNKNGMQVTLTDFGARVVEVLLPVEENGGLRNVSLAAGSDDDYRNTDLYPGSTIVPVAGRISGAQAEIKGTSYQFTENEPGRTLHGGIDTANEQYWDVALDHEKNQVTFGIVLKDGFNGFPGDVRVEAIYGLTDQNELTVDYRAVSSKDTIFNPTNHIYFNLTGDFQQSVAEHKIRIAANRYAPLGEDNLPTGVLEDVTGTPFDFREGAKFAQGFDSQHPQNILVKAYDHPWLLEDVEVPVEVSSPDRKICLSVRTNQPSVVIYTYNYPVEALAAYHGVFSLECQALPNACNLDGFGSILLEKDEEFLSQTVYQFTW</sequence>
<evidence type="ECO:0000256" key="3">
    <source>
        <dbReference type="ARBA" id="ARBA00006206"/>
    </source>
</evidence>
<evidence type="ECO:0000256" key="7">
    <source>
        <dbReference type="ARBA" id="ARBA00023277"/>
    </source>
</evidence>
<dbReference type="InterPro" id="IPR047215">
    <property type="entry name" value="Galactose_mutarotase-like"/>
</dbReference>
<dbReference type="InterPro" id="IPR011013">
    <property type="entry name" value="Gal_mutarotase_sf_dom"/>
</dbReference>
<comment type="caution">
    <text evidence="12">The sequence shown here is derived from an EMBL/GenBank/DDBJ whole genome shotgun (WGS) entry which is preliminary data.</text>
</comment>
<dbReference type="InterPro" id="IPR014718">
    <property type="entry name" value="GH-type_carb-bd"/>
</dbReference>
<dbReference type="UniPathway" id="UPA00242"/>
<comment type="pathway">
    <text evidence="2 8">Carbohydrate metabolism; hexose metabolism.</text>
</comment>
<dbReference type="GO" id="GO:0005737">
    <property type="term" value="C:cytoplasm"/>
    <property type="evidence" value="ECO:0007669"/>
    <property type="project" value="TreeGrafter"/>
</dbReference>
<dbReference type="Gene3D" id="2.70.98.10">
    <property type="match status" value="1"/>
</dbReference>
<dbReference type="CDD" id="cd09019">
    <property type="entry name" value="galactose_mutarotase_like"/>
    <property type="match status" value="1"/>
</dbReference>
<feature type="binding site" evidence="11">
    <location>
        <begin position="173"/>
        <end position="175"/>
    </location>
    <ligand>
        <name>beta-D-galactose</name>
        <dbReference type="ChEBI" id="CHEBI:27667"/>
    </ligand>
</feature>
<dbReference type="GO" id="GO:0030246">
    <property type="term" value="F:carbohydrate binding"/>
    <property type="evidence" value="ECO:0007669"/>
    <property type="project" value="InterPro"/>
</dbReference>
<comment type="catalytic activity">
    <reaction evidence="1 8">
        <text>alpha-D-glucose = beta-D-glucose</text>
        <dbReference type="Rhea" id="RHEA:10264"/>
        <dbReference type="ChEBI" id="CHEBI:15903"/>
        <dbReference type="ChEBI" id="CHEBI:17925"/>
        <dbReference type="EC" id="5.1.3.3"/>
    </reaction>
</comment>
<dbReference type="GO" id="GO:0004034">
    <property type="term" value="F:aldose 1-epimerase activity"/>
    <property type="evidence" value="ECO:0007669"/>
    <property type="project" value="UniProtKB-EC"/>
</dbReference>
<evidence type="ECO:0000256" key="10">
    <source>
        <dbReference type="PIRSR" id="PIRSR005096-2"/>
    </source>
</evidence>
<keyword evidence="7 8" id="KW-0119">Carbohydrate metabolism</keyword>
<dbReference type="NCBIfam" id="NF008277">
    <property type="entry name" value="PRK11055.1"/>
    <property type="match status" value="1"/>
</dbReference>
<dbReference type="EMBL" id="RSDO01000001">
    <property type="protein sequence ID" value="RRR55561.1"/>
    <property type="molecule type" value="Genomic_DNA"/>
</dbReference>
<dbReference type="PANTHER" id="PTHR10091">
    <property type="entry name" value="ALDOSE-1-EPIMERASE"/>
    <property type="match status" value="1"/>
</dbReference>
<dbReference type="PROSITE" id="PS00545">
    <property type="entry name" value="ALDOSE_1_EPIMERASE"/>
    <property type="match status" value="1"/>
</dbReference>
<dbReference type="InterPro" id="IPR008183">
    <property type="entry name" value="Aldose_1/G6P_1-epimerase"/>
</dbReference>
<feature type="active site" description="Proton donor" evidence="9">
    <location>
        <position position="173"/>
    </location>
</feature>
<evidence type="ECO:0000256" key="2">
    <source>
        <dbReference type="ARBA" id="ARBA00005028"/>
    </source>
</evidence>
<reference evidence="12 13" key="1">
    <citation type="submission" date="2018-11" db="EMBL/GenBank/DDBJ databases">
        <authorList>
            <person name="Stevens M.J."/>
            <person name="Cernela N."/>
            <person name="Spoerry Serrano N."/>
            <person name="Schmitt S."/>
            <person name="Schrenzel J."/>
            <person name="Stephan R."/>
        </authorList>
    </citation>
    <scope>NUCLEOTIDE SEQUENCE [LARGE SCALE GENOMIC DNA]</scope>
    <source>
        <strain evidence="12 13">PP422</strain>
    </source>
</reference>
<evidence type="ECO:0000256" key="5">
    <source>
        <dbReference type="ARBA" id="ARBA00014165"/>
    </source>
</evidence>
<dbReference type="GO" id="GO:0033499">
    <property type="term" value="P:galactose catabolic process via UDP-galactose, Leloir pathway"/>
    <property type="evidence" value="ECO:0007669"/>
    <property type="project" value="TreeGrafter"/>
</dbReference>
<dbReference type="EC" id="5.1.3.3" evidence="4 8"/>
<evidence type="ECO:0000256" key="4">
    <source>
        <dbReference type="ARBA" id="ARBA00013185"/>
    </source>
</evidence>
<evidence type="ECO:0000256" key="9">
    <source>
        <dbReference type="PIRSR" id="PIRSR005096-1"/>
    </source>
</evidence>
<evidence type="ECO:0000313" key="13">
    <source>
        <dbReference type="Proteomes" id="UP000274117"/>
    </source>
</evidence>
<dbReference type="InterPro" id="IPR015443">
    <property type="entry name" value="Aldose_1-epimerase"/>
</dbReference>
<reference evidence="12 13" key="2">
    <citation type="submission" date="2018-12" db="EMBL/GenBank/DDBJ databases">
        <title>Whole-genome sequences of fifteen clinical Streptococcus suis strains isolated from pigs between 2006 and 2018.</title>
        <authorList>
            <person name="Stevens M.J.A."/>
            <person name="Cernela N."/>
            <person name="Spoerry Serrano N."/>
            <person name="Schmitt S."/>
            <person name="Schrenzel J."/>
            <person name="Stephan R."/>
        </authorList>
    </citation>
    <scope>NUCLEOTIDE SEQUENCE [LARGE SCALE GENOMIC DNA]</scope>
    <source>
        <strain evidence="12 13">PP422</strain>
    </source>
</reference>
<name>A0A3R8T1A4_STRSU</name>
<feature type="active site" description="Proton acceptor" evidence="9">
    <location>
        <position position="299"/>
    </location>
</feature>
<organism evidence="12 13">
    <name type="scientific">Streptococcus suis</name>
    <dbReference type="NCBI Taxonomy" id="1307"/>
    <lineage>
        <taxon>Bacteria</taxon>
        <taxon>Bacillati</taxon>
        <taxon>Bacillota</taxon>
        <taxon>Bacilli</taxon>
        <taxon>Lactobacillales</taxon>
        <taxon>Streptococcaceae</taxon>
        <taxon>Streptococcus</taxon>
    </lineage>
</organism>
<protein>
    <recommendedName>
        <fullName evidence="5 8">Aldose 1-epimerase</fullName>
        <ecNumber evidence="4 8">5.1.3.3</ecNumber>
    </recommendedName>
</protein>
<evidence type="ECO:0000256" key="8">
    <source>
        <dbReference type="PIRNR" id="PIRNR005096"/>
    </source>
</evidence>
<evidence type="ECO:0000313" key="12">
    <source>
        <dbReference type="EMBL" id="RRR55561.1"/>
    </source>
</evidence>
<feature type="binding site" evidence="10">
    <location>
        <position position="245"/>
    </location>
    <ligand>
        <name>beta-D-galactose</name>
        <dbReference type="ChEBI" id="CHEBI:27667"/>
    </ligand>
</feature>
<evidence type="ECO:0000256" key="1">
    <source>
        <dbReference type="ARBA" id="ARBA00001614"/>
    </source>
</evidence>
<dbReference type="GO" id="GO:0006006">
    <property type="term" value="P:glucose metabolic process"/>
    <property type="evidence" value="ECO:0007669"/>
    <property type="project" value="TreeGrafter"/>
</dbReference>
<proteinExistence type="inferred from homology"/>
<evidence type="ECO:0000256" key="6">
    <source>
        <dbReference type="ARBA" id="ARBA00023235"/>
    </source>
</evidence>
<dbReference type="AlphaFoldDB" id="A0A3R8T1A4"/>
<dbReference type="Pfam" id="PF01263">
    <property type="entry name" value="Aldose_epim"/>
    <property type="match status" value="1"/>
</dbReference>
<dbReference type="SUPFAM" id="SSF74650">
    <property type="entry name" value="Galactose mutarotase-like"/>
    <property type="match status" value="1"/>
</dbReference>
<keyword evidence="6 8" id="KW-0413">Isomerase</keyword>
<evidence type="ECO:0000256" key="11">
    <source>
        <dbReference type="PIRSR" id="PIRSR005096-3"/>
    </source>
</evidence>
<dbReference type="Proteomes" id="UP000274117">
    <property type="component" value="Unassembled WGS sequence"/>
</dbReference>
<dbReference type="PANTHER" id="PTHR10091:SF0">
    <property type="entry name" value="GALACTOSE MUTAROTASE"/>
    <property type="match status" value="1"/>
</dbReference>